<evidence type="ECO:0000256" key="5">
    <source>
        <dbReference type="ARBA" id="ARBA00022989"/>
    </source>
</evidence>
<keyword evidence="14" id="KW-1185">Reference proteome</keyword>
<evidence type="ECO:0000256" key="3">
    <source>
        <dbReference type="ARBA" id="ARBA00022801"/>
    </source>
</evidence>
<comment type="caution">
    <text evidence="13">The sequence shown here is derived from an EMBL/GenBank/DDBJ whole genome shotgun (WGS) entry which is preliminary data.</text>
</comment>
<feature type="region of interest" description="Disordered" evidence="10">
    <location>
        <begin position="1761"/>
        <end position="1780"/>
    </location>
</feature>
<evidence type="ECO:0000256" key="2">
    <source>
        <dbReference type="ARBA" id="ARBA00022741"/>
    </source>
</evidence>
<dbReference type="InterPro" id="IPR056514">
    <property type="entry name" value="ARM_LIN_2nd"/>
</dbReference>
<evidence type="ECO:0000313" key="14">
    <source>
        <dbReference type="Proteomes" id="UP000685013"/>
    </source>
</evidence>
<keyword evidence="7" id="KW-0342">GTP-binding</keyword>
<dbReference type="HAMAP" id="MF_03109">
    <property type="entry name" value="Sey1"/>
    <property type="match status" value="1"/>
</dbReference>
<dbReference type="InterPro" id="IPR055566">
    <property type="entry name" value="ARM_LIN"/>
</dbReference>
<dbReference type="FunFam" id="3.40.50.300:FF:002271">
    <property type="entry name" value="Protein ROOT HAIR DEFECTIVE 3 homolog"/>
    <property type="match status" value="1"/>
</dbReference>
<dbReference type="Pfam" id="PF05879">
    <property type="entry name" value="RHD3_GTPase"/>
    <property type="match status" value="1"/>
</dbReference>
<dbReference type="InterPro" id="IPR008803">
    <property type="entry name" value="RHD3/Sey1"/>
</dbReference>
<evidence type="ECO:0000256" key="7">
    <source>
        <dbReference type="ARBA" id="ARBA00023134"/>
    </source>
</evidence>
<evidence type="ECO:0000256" key="1">
    <source>
        <dbReference type="ARBA" id="ARBA00022692"/>
    </source>
</evidence>
<keyword evidence="3" id="KW-0378">Hydrolase</keyword>
<proteinExistence type="inferred from homology"/>
<evidence type="ECO:0000256" key="4">
    <source>
        <dbReference type="ARBA" id="ARBA00022824"/>
    </source>
</evidence>
<dbReference type="Pfam" id="PF23654">
    <property type="entry name" value="ARM_LIN_2nd"/>
    <property type="match status" value="1"/>
</dbReference>
<dbReference type="InterPro" id="IPR030386">
    <property type="entry name" value="G_GB1_RHD3_dom"/>
</dbReference>
<sequence length="1830" mass="205987">MASLQELLTREGFEGENFSNNRKSSRPNGGGGGRGRRRRTVSDGSVTLPIYICHDKKIIDSSKKKLDKALVRNGSSVYSSKRVGSVSETSLCKSMEGSKVEEPAIDGIAIRAVVSVLSGYVGRYLKDESFREMVRKKCKSCGICGNLEMGMKSVDRLVEERYGNEQELRVKASRNSIGLLNMVISATKTMKNGTRSHLSACALLYLAIVYKIEKNEKVSAKHVLQLFCDYPFFARTHLLPELWEHFFLPHLLHLKVWYNQELEFVSNLDYEHKNRTIKALSKVYNEYMDMGTAQFAVYYIQWLKDGAKGPPVPVVSLPSKSICGRSRRSSDSYFSQSSSSSNKNLYHAVFGPSLDQQLAELRTAAKARSSNESSVPVHDEPSNGITSSVLRYKTHNTDSWRETVKSDYFSFFTCQNITKEHSESSNIVAKNTIRVEGRNHNLSSVVNRAIATICSSDILNDCEIAVRVVTKAWLDAHGDAAIEAALSKPPVVEGMLEVLLASNDDEILELVISVLAELAAKNEIIRQIILSSDPQLQVFLKLLKSSSLFLKASIVLYLSKPQAKQMVSVEWLPLVLRVLEFGGQLQTLFSVRCTPHEAAFYLLDQLLKGFDEDRNLENCRHLIALGGLSLLLRRLEEGEIEERKNSVSIIMCCIRADGSCRNYLAENMNKASLLELIVHESNTNSDRCGLALLVDLLCLSRRARISRLLDGLKDGWNGLSIMNVLSIYLQRARPEEQPLVATILLQLDFMEDPLNCTIFREEAIVTIITSLNARISREKTQENLARALLILGGRFSCTGEPTIENWLLQQAGFKESSGDSFHSKHMYDDFVQSYEEEEEVVTWQLKAATVFFNHGHKSLLSALSTSMTSCIPSLAKACLVMVSWMSKYLFVVTDDKLCLMAPSILVPPLIKYLNYDKDVEDRVLASYSLLNLSKYTECKHIFRLFDEEALDHLRNLSLVTWTAEELISIVESGSTHHFYTRQRLFRSLQRVLSPSDSTMRRDDCYTTQLIDNNGEFNASGLQDFVRKIKLADCGLSYAVVAIMGPQSSGKSTLLNHLFHTNFREMDAYKGRVQTTKGVWVAKCVGIEPCTIAMDLEGTDGRERGEDDTTFEKQSALFALAISDVVLINIWCHDIGREHAANRPLLKTVFEVMVRLFSPRKTTLLFVIRDKTKTPLPHLESILKEDIKKIWHAVHKPDSLKDTPLSEFFNVEIFALSSYEEKEKKFKEEVAQLRQRFFRSISPGGIAGDRRGVIPASGFSFSAQQIWKTIKENKDLNLPAHKVMVATVRCEEIAKEKFNHLTTDERWLALDEAVKKGPVLGFGRKLSLIIESYFKEYDTETAFFDDEVKKAKRKQLVSRVLEFVYPSYVILLGHLRSKAFESFKKRLEQSMNDGEGFASAVRKCTKTCMLEFDQGSADAAVQLANWDPSKFREKLRHDIDRHASSVQNEKLSGMIASYEKRLAEALTSPVRSLLEASGKDTWASIRKILQHETETTISKFSVDIASFELDQEKVDSMVLNLRNHARNVVENRAREEAGKVLMHMKDRFSTVFYHDNDSMPRAWTGEEDIKTITKDARAASLRVLSVLAAIRLDEKPDKIENILTSSLMNDVVASSSSKDKSFRPSSDPLASSKWEEVTVKDTLITPVQCKSLWRQFKAETEYMVTQAITAQEAYKRGNNWLPPPWAILAMFVLGFNEIMLLLRNPLYLVVIFVVYLLSKALWIQMDVGRAFQSGTLGGLLSISSQLLPSVINLLKRLAEQAHGHTNSQASRPSPPSVNSRSFRSQTLYSNHTNTILEPSAVTNVESSVSSNVDSSSDSEIEYSSPSAGQAD</sequence>
<name>A0AAV6M1T1_9ROSI</name>
<dbReference type="GO" id="GO:0005783">
    <property type="term" value="C:endoplasmic reticulum"/>
    <property type="evidence" value="ECO:0007669"/>
    <property type="project" value="TreeGrafter"/>
</dbReference>
<evidence type="ECO:0000256" key="10">
    <source>
        <dbReference type="SAM" id="MobiDB-lite"/>
    </source>
</evidence>
<feature type="non-terminal residue" evidence="13">
    <location>
        <position position="1"/>
    </location>
</feature>
<dbReference type="GO" id="GO:0003924">
    <property type="term" value="F:GTPase activity"/>
    <property type="evidence" value="ECO:0007669"/>
    <property type="project" value="TreeGrafter"/>
</dbReference>
<organism evidence="13 14">
    <name type="scientific">Cucurbita argyrosperma subsp. sororia</name>
    <dbReference type="NCBI Taxonomy" id="37648"/>
    <lineage>
        <taxon>Eukaryota</taxon>
        <taxon>Viridiplantae</taxon>
        <taxon>Streptophyta</taxon>
        <taxon>Embryophyta</taxon>
        <taxon>Tracheophyta</taxon>
        <taxon>Spermatophyta</taxon>
        <taxon>Magnoliopsida</taxon>
        <taxon>eudicotyledons</taxon>
        <taxon>Gunneridae</taxon>
        <taxon>Pentapetalae</taxon>
        <taxon>rosids</taxon>
        <taxon>fabids</taxon>
        <taxon>Cucurbitales</taxon>
        <taxon>Cucurbitaceae</taxon>
        <taxon>Cucurbiteae</taxon>
        <taxon>Cucurbita</taxon>
    </lineage>
</organism>
<evidence type="ECO:0000256" key="9">
    <source>
        <dbReference type="PROSITE-ProRule" id="PRU01052"/>
    </source>
</evidence>
<comment type="similarity">
    <text evidence="9">Belongs to the TRAFAC class dynamin-like GTPase superfamily. GB1/RHD3 GTPase family.</text>
</comment>
<dbReference type="EMBL" id="JAGKQH010000018">
    <property type="protein sequence ID" value="KAG6573444.1"/>
    <property type="molecule type" value="Genomic_DNA"/>
</dbReference>
<dbReference type="Pfam" id="PF23568">
    <property type="entry name" value="ARM_LIN"/>
    <property type="match status" value="1"/>
</dbReference>
<feature type="region of interest" description="Disordered" evidence="10">
    <location>
        <begin position="13"/>
        <end position="40"/>
    </location>
</feature>
<dbReference type="CDD" id="cd01851">
    <property type="entry name" value="GBP"/>
    <property type="match status" value="1"/>
</dbReference>
<evidence type="ECO:0000259" key="12">
    <source>
        <dbReference type="PROSITE" id="PS51715"/>
    </source>
</evidence>
<dbReference type="PROSITE" id="PS51715">
    <property type="entry name" value="G_GB1_RHD3"/>
    <property type="match status" value="1"/>
</dbReference>
<reference evidence="13 14" key="1">
    <citation type="journal article" date="2021" name="Hortic Res">
        <title>The domestication of Cucurbita argyrosperma as revealed by the genome of its wild relative.</title>
        <authorList>
            <person name="Barrera-Redondo J."/>
            <person name="Sanchez-de la Vega G."/>
            <person name="Aguirre-Liguori J.A."/>
            <person name="Castellanos-Morales G."/>
            <person name="Gutierrez-Guerrero Y.T."/>
            <person name="Aguirre-Dugua X."/>
            <person name="Aguirre-Planter E."/>
            <person name="Tenaillon M.I."/>
            <person name="Lira-Saade R."/>
            <person name="Eguiarte L.E."/>
        </authorList>
    </citation>
    <scope>NUCLEOTIDE SEQUENCE [LARGE SCALE GENOMIC DNA]</scope>
    <source>
        <strain evidence="13">JBR-2021</strain>
    </source>
</reference>
<feature type="transmembrane region" description="Helical" evidence="11">
    <location>
        <begin position="1705"/>
        <end position="1722"/>
    </location>
</feature>
<keyword evidence="1 11" id="KW-0812">Transmembrane</keyword>
<feature type="domain" description="GB1/RHD3-type G" evidence="12">
    <location>
        <begin position="1034"/>
        <end position="1249"/>
    </location>
</feature>
<dbReference type="GO" id="GO:0005525">
    <property type="term" value="F:GTP binding"/>
    <property type="evidence" value="ECO:0007669"/>
    <property type="project" value="UniProtKB-KW"/>
</dbReference>
<dbReference type="PANTHER" id="PTHR45923:SF20">
    <property type="entry name" value="PROTEIN ROOT HAIR DEFECTIVE 3 HOMOLOG 2"/>
    <property type="match status" value="1"/>
</dbReference>
<dbReference type="PANTHER" id="PTHR45923">
    <property type="entry name" value="PROTEIN SEY1"/>
    <property type="match status" value="1"/>
</dbReference>
<accession>A0AAV6M1T1</accession>
<keyword evidence="5 11" id="KW-1133">Transmembrane helix</keyword>
<evidence type="ECO:0000256" key="11">
    <source>
        <dbReference type="SAM" id="Phobius"/>
    </source>
</evidence>
<keyword evidence="2" id="KW-0547">Nucleotide-binding</keyword>
<evidence type="ECO:0000256" key="8">
    <source>
        <dbReference type="ARBA" id="ARBA00023136"/>
    </source>
</evidence>
<evidence type="ECO:0000313" key="13">
    <source>
        <dbReference type="EMBL" id="KAG6573444.1"/>
    </source>
</evidence>
<dbReference type="Pfam" id="PF23628">
    <property type="entry name" value="ARM_LIN_C"/>
    <property type="match status" value="1"/>
</dbReference>
<evidence type="ECO:0000256" key="6">
    <source>
        <dbReference type="ARBA" id="ARBA00023054"/>
    </source>
</evidence>
<dbReference type="InterPro" id="IPR046758">
    <property type="entry name" value="Sey1/RHD3-like_3HB"/>
</dbReference>
<keyword evidence="6" id="KW-0175">Coiled coil</keyword>
<dbReference type="InterPro" id="IPR056512">
    <property type="entry name" value="LIN_N"/>
</dbReference>
<dbReference type="Proteomes" id="UP000685013">
    <property type="component" value="Chromosome 18"/>
</dbReference>
<dbReference type="GO" id="GO:0016320">
    <property type="term" value="P:endoplasmic reticulum membrane fusion"/>
    <property type="evidence" value="ECO:0007669"/>
    <property type="project" value="TreeGrafter"/>
</dbReference>
<keyword evidence="4" id="KW-0256">Endoplasmic reticulum</keyword>
<dbReference type="Pfam" id="PF20428">
    <property type="entry name" value="Sey1_3HB"/>
    <property type="match status" value="1"/>
</dbReference>
<protein>
    <submittedName>
        <fullName evidence="13">Protein ROOT HAIR DEFECTIVE 3-like 2</fullName>
    </submittedName>
</protein>
<keyword evidence="8 11" id="KW-0472">Membrane</keyword>
<feature type="region of interest" description="Disordered" evidence="10">
    <location>
        <begin position="1798"/>
        <end position="1830"/>
    </location>
</feature>
<feature type="compositionally biased region" description="Low complexity" evidence="10">
    <location>
        <begin position="1802"/>
        <end position="1830"/>
    </location>
</feature>
<gene>
    <name evidence="13" type="ORF">SDJN03_27331</name>
</gene>